<dbReference type="SUPFAM" id="SSF56112">
    <property type="entry name" value="Protein kinase-like (PK-like)"/>
    <property type="match status" value="1"/>
</dbReference>
<evidence type="ECO:0000313" key="3">
    <source>
        <dbReference type="EMBL" id="KAJ4366841.1"/>
    </source>
</evidence>
<dbReference type="Gene3D" id="1.10.510.10">
    <property type="entry name" value="Transferase(Phosphotransferase) domain 1"/>
    <property type="match status" value="1"/>
</dbReference>
<dbReference type="AlphaFoldDB" id="A0A9W8Y697"/>
<sequence>MGRPLLSSIRHMSRSSHLRYRVVVFMMILALFQQYQLFCVHRQSLAAKYTSTQLASNFQGLHSHLPIPDDKDLHFQDELVANRRAWKALGEGWEGKVYAYNDSVIKTFTPGRSPFRNCVPGMMNKKWPTEIPASLQFGGFIQQNDPSNEHYGHNRSITIDGFLPVKAYYMASPLPSKPAEWHLVTPLLQGGSLNTLARTLSEDMKARGFQNVDALYRPTFNRLLETMEGLHDAGYCHDDIKPANIFIKDEAHWILGDLGNARQVFHPYHSSRLWRDNSQLEDCRANDVIRALKSYVKFIQTSLGDEDEFNLAFLEGKEPISRLFWRALADATTMTAAKLRQQSLTEYPEAPLKTDINDGVPLIPRSYTLMNLFSQRLALKHAVDNALLTRMGEKMTRWWAMTWLFGVPVSDVCGL</sequence>
<dbReference type="InterPro" id="IPR008271">
    <property type="entry name" value="Ser/Thr_kinase_AS"/>
</dbReference>
<evidence type="ECO:0000259" key="2">
    <source>
        <dbReference type="PROSITE" id="PS50011"/>
    </source>
</evidence>
<dbReference type="InterPro" id="IPR011009">
    <property type="entry name" value="Kinase-like_dom_sf"/>
</dbReference>
<gene>
    <name evidence="3" type="ORF">N0V83_007369</name>
</gene>
<proteinExistence type="predicted"/>
<name>A0A9W8Y697_9PLEO</name>
<organism evidence="3 4">
    <name type="scientific">Neocucurbitaria cava</name>
    <dbReference type="NCBI Taxonomy" id="798079"/>
    <lineage>
        <taxon>Eukaryota</taxon>
        <taxon>Fungi</taxon>
        <taxon>Dikarya</taxon>
        <taxon>Ascomycota</taxon>
        <taxon>Pezizomycotina</taxon>
        <taxon>Dothideomycetes</taxon>
        <taxon>Pleosporomycetidae</taxon>
        <taxon>Pleosporales</taxon>
        <taxon>Pleosporineae</taxon>
        <taxon>Cucurbitariaceae</taxon>
        <taxon>Neocucurbitaria</taxon>
    </lineage>
</organism>
<keyword evidence="1" id="KW-0472">Membrane</keyword>
<comment type="caution">
    <text evidence="3">The sequence shown here is derived from an EMBL/GenBank/DDBJ whole genome shotgun (WGS) entry which is preliminary data.</text>
</comment>
<dbReference type="GO" id="GO:0005524">
    <property type="term" value="F:ATP binding"/>
    <property type="evidence" value="ECO:0007669"/>
    <property type="project" value="InterPro"/>
</dbReference>
<dbReference type="InterPro" id="IPR000719">
    <property type="entry name" value="Prot_kinase_dom"/>
</dbReference>
<keyword evidence="1" id="KW-1133">Transmembrane helix</keyword>
<accession>A0A9W8Y697</accession>
<dbReference type="PROSITE" id="PS50011">
    <property type="entry name" value="PROTEIN_KINASE_DOM"/>
    <property type="match status" value="1"/>
</dbReference>
<protein>
    <recommendedName>
        <fullName evidence="2">Protein kinase domain-containing protein</fullName>
    </recommendedName>
</protein>
<dbReference type="OrthoDB" id="5337378at2759"/>
<evidence type="ECO:0000256" key="1">
    <source>
        <dbReference type="SAM" id="Phobius"/>
    </source>
</evidence>
<dbReference type="PROSITE" id="PS00108">
    <property type="entry name" value="PROTEIN_KINASE_ST"/>
    <property type="match status" value="1"/>
</dbReference>
<feature type="transmembrane region" description="Helical" evidence="1">
    <location>
        <begin position="20"/>
        <end position="38"/>
    </location>
</feature>
<keyword evidence="1" id="KW-0812">Transmembrane</keyword>
<dbReference type="Proteomes" id="UP001140560">
    <property type="component" value="Unassembled WGS sequence"/>
</dbReference>
<keyword evidence="4" id="KW-1185">Reference proteome</keyword>
<dbReference type="Pfam" id="PF00069">
    <property type="entry name" value="Pkinase"/>
    <property type="match status" value="1"/>
</dbReference>
<dbReference type="EMBL" id="JAPEUY010000013">
    <property type="protein sequence ID" value="KAJ4366841.1"/>
    <property type="molecule type" value="Genomic_DNA"/>
</dbReference>
<reference evidence="3" key="1">
    <citation type="submission" date="2022-10" db="EMBL/GenBank/DDBJ databases">
        <title>Tapping the CABI collections for fungal endophytes: first genome assemblies for Collariella, Neodidymelliopsis, Ascochyta clinopodiicola, Didymella pomorum, Didymosphaeria variabile, Neocosmospora piperis and Neocucurbitaria cava.</title>
        <authorList>
            <person name="Hill R."/>
        </authorList>
    </citation>
    <scope>NUCLEOTIDE SEQUENCE</scope>
    <source>
        <strain evidence="3">IMI 356814</strain>
    </source>
</reference>
<dbReference type="GO" id="GO:0004672">
    <property type="term" value="F:protein kinase activity"/>
    <property type="evidence" value="ECO:0007669"/>
    <property type="project" value="InterPro"/>
</dbReference>
<evidence type="ECO:0000313" key="4">
    <source>
        <dbReference type="Proteomes" id="UP001140560"/>
    </source>
</evidence>
<feature type="domain" description="Protein kinase" evidence="2">
    <location>
        <begin position="83"/>
        <end position="415"/>
    </location>
</feature>